<evidence type="ECO:0000313" key="2">
    <source>
        <dbReference type="EMBL" id="BAN35205.1"/>
    </source>
</evidence>
<evidence type="ECO:0000313" key="3">
    <source>
        <dbReference type="Proteomes" id="UP000015559"/>
    </source>
</evidence>
<dbReference type="PANTHER" id="PTHR43449">
    <property type="entry name" value="NUCLEOTIDYLTRANSFERASE"/>
    <property type="match status" value="1"/>
</dbReference>
<dbReference type="Proteomes" id="UP000015559">
    <property type="component" value="Chromosome"/>
</dbReference>
<proteinExistence type="predicted"/>
<keyword evidence="2" id="KW-0808">Transferase</keyword>
<dbReference type="SUPFAM" id="SSF81301">
    <property type="entry name" value="Nucleotidyltransferase"/>
    <property type="match status" value="1"/>
</dbReference>
<dbReference type="EMBL" id="AP013066">
    <property type="protein sequence ID" value="BAN35205.1"/>
    <property type="molecule type" value="Genomic_DNA"/>
</dbReference>
<dbReference type="PANTHER" id="PTHR43449:SF3">
    <property type="entry name" value="POLYMERASE NUCLEOTIDYL TRANSFERASE DOMAIN-CONTAINING PROTEIN"/>
    <property type="match status" value="1"/>
</dbReference>
<keyword evidence="3" id="KW-1185">Reference proteome</keyword>
<name>S6AA42_SULDS</name>
<dbReference type="AlphaFoldDB" id="S6AA42"/>
<dbReference type="OrthoDB" id="9803106at2"/>
<dbReference type="InterPro" id="IPR043519">
    <property type="entry name" value="NT_sf"/>
</dbReference>
<dbReference type="HOGENOM" id="CLU_130257_9_3_4"/>
<dbReference type="RefSeq" id="WP_009205841.1">
    <property type="nucleotide sequence ID" value="NC_022357.1"/>
</dbReference>
<organism evidence="2 3">
    <name type="scientific">Sulfuricella denitrificans (strain DSM 22764 / NBRC 105220 / skB26)</name>
    <dbReference type="NCBI Taxonomy" id="1163617"/>
    <lineage>
        <taxon>Bacteria</taxon>
        <taxon>Pseudomonadati</taxon>
        <taxon>Pseudomonadota</taxon>
        <taxon>Betaproteobacteria</taxon>
        <taxon>Nitrosomonadales</taxon>
        <taxon>Sulfuricellaceae</taxon>
        <taxon>Sulfuricella</taxon>
    </lineage>
</organism>
<dbReference type="Pfam" id="PF18765">
    <property type="entry name" value="Polbeta"/>
    <property type="match status" value="1"/>
</dbReference>
<protein>
    <submittedName>
        <fullName evidence="2">Nucleotidyltransferase domain-containing protein</fullName>
    </submittedName>
</protein>
<dbReference type="STRING" id="1163617.SCD_n01379"/>
<dbReference type="KEGG" id="sdr:SCD_n01379"/>
<reference evidence="2 3" key="1">
    <citation type="journal article" date="2012" name="Appl. Environ. Microbiol.">
        <title>Draft genome sequence of a psychrotolerant sulfur-oxidizing bacterium, Sulfuricella denitrificans skB26, and proteomic insights into cold adaptation.</title>
        <authorList>
            <person name="Watanabe T."/>
            <person name="Kojima H."/>
            <person name="Fukui M."/>
        </authorList>
    </citation>
    <scope>NUCLEOTIDE SEQUENCE [LARGE SCALE GENOMIC DNA]</scope>
    <source>
        <strain evidence="3">skB26</strain>
    </source>
</reference>
<dbReference type="Gene3D" id="3.30.460.10">
    <property type="entry name" value="Beta Polymerase, domain 2"/>
    <property type="match status" value="1"/>
</dbReference>
<evidence type="ECO:0000259" key="1">
    <source>
        <dbReference type="Pfam" id="PF18765"/>
    </source>
</evidence>
<sequence length="106" mass="11555">MLDAQTIQAAAERLAAAASSPCRVILFGSYARETADEGSDLDLMVIEQEVADKTEYLRLRKAIGRIGTGVDVLIYSKDEAMRRSQVPGTVLYWAVKEGKVLHDGLA</sequence>
<accession>S6AA42</accession>
<gene>
    <name evidence="2" type="ORF">SCD_n01379</name>
</gene>
<dbReference type="eggNOG" id="COG1669">
    <property type="taxonomic scope" value="Bacteria"/>
</dbReference>
<dbReference type="InterPro" id="IPR041633">
    <property type="entry name" value="Polbeta"/>
</dbReference>
<dbReference type="CDD" id="cd05403">
    <property type="entry name" value="NT_KNTase_like"/>
    <property type="match status" value="1"/>
</dbReference>
<dbReference type="GO" id="GO:0016740">
    <property type="term" value="F:transferase activity"/>
    <property type="evidence" value="ECO:0007669"/>
    <property type="project" value="UniProtKB-KW"/>
</dbReference>
<feature type="domain" description="Polymerase beta nucleotidyltransferase" evidence="1">
    <location>
        <begin position="22"/>
        <end position="83"/>
    </location>
</feature>